<evidence type="ECO:0000313" key="5">
    <source>
        <dbReference type="Proteomes" id="UP001177592"/>
    </source>
</evidence>
<dbReference type="EMBL" id="CP123504">
    <property type="protein sequence ID" value="WGM00859.1"/>
    <property type="molecule type" value="Genomic_DNA"/>
</dbReference>
<dbReference type="EMBL" id="CP038613">
    <property type="protein sequence ID" value="QBY44667.1"/>
    <property type="molecule type" value="Genomic_DNA"/>
</dbReference>
<dbReference type="EMBL" id="CP123523">
    <property type="protein sequence ID" value="WGM04905.1"/>
    <property type="molecule type" value="Genomic_DNA"/>
</dbReference>
<dbReference type="AlphaFoldDB" id="A0A4P7KWH9"/>
<reference evidence="1 4" key="1">
    <citation type="submission" date="2019-03" db="EMBL/GenBank/DDBJ databases">
        <title>Long-read sequencing reveals hyperdense prophage content in a complex bacterial symbiont genome.</title>
        <authorList>
            <person name="Frost C.L."/>
            <person name="Siozios S."/>
            <person name="Nadal-Jimenez P."/>
            <person name="Brockhurst M.A."/>
            <person name="King K.C."/>
            <person name="Darby A.C."/>
            <person name="Hurst G.D.D."/>
        </authorList>
    </citation>
    <scope>NUCLEOTIDE SEQUENCE [LARGE SCALE GENOMIC DNA]</scope>
    <source>
        <strain evidence="1 4">FIN</strain>
    </source>
</reference>
<evidence type="ECO:0000313" key="3">
    <source>
        <dbReference type="EMBL" id="WGM04905.1"/>
    </source>
</evidence>
<gene>
    <name evidence="1" type="ORF">ArsFIN_32530</name>
    <name evidence="2" type="ORF">QE210_13515</name>
    <name evidence="3" type="ORF">QE258_15115</name>
</gene>
<protein>
    <submittedName>
        <fullName evidence="2">Structural protein</fullName>
    </submittedName>
</protein>
<dbReference type="Proteomes" id="UP001177595">
    <property type="component" value="Chromosome"/>
</dbReference>
<keyword evidence="5" id="KW-1185">Reference proteome</keyword>
<evidence type="ECO:0000313" key="4">
    <source>
        <dbReference type="Proteomes" id="UP000295134"/>
    </source>
</evidence>
<organism evidence="1 4">
    <name type="scientific">Arsenophonus nasoniae</name>
    <name type="common">son-killer infecting Nasonia vitripennis</name>
    <dbReference type="NCBI Taxonomy" id="638"/>
    <lineage>
        <taxon>Bacteria</taxon>
        <taxon>Pseudomonadati</taxon>
        <taxon>Pseudomonadota</taxon>
        <taxon>Gammaproteobacteria</taxon>
        <taxon>Enterobacterales</taxon>
        <taxon>Morganellaceae</taxon>
        <taxon>Arsenophonus</taxon>
    </lineage>
</organism>
<dbReference type="GeneID" id="96878216"/>
<reference evidence="2" key="2">
    <citation type="submission" date="2023-04" db="EMBL/GenBank/DDBJ databases">
        <title>Genome dynamics across the evolutionary transition to endosymbiosis.</title>
        <authorList>
            <person name="Siozios S."/>
            <person name="Nadal-Jimenez P."/>
            <person name="Azagi T."/>
            <person name="Sprong H."/>
            <person name="Frost C.L."/>
            <person name="Parratt S.R."/>
            <person name="Taylor G."/>
            <person name="Brettell L."/>
            <person name="Lew K.C."/>
            <person name="Croft L."/>
            <person name="King K.C."/>
            <person name="Brockhurst M.A."/>
            <person name="Hypsa V."/>
            <person name="Novakova E."/>
            <person name="Darby A.C."/>
            <person name="Hurst G.D.D."/>
        </authorList>
    </citation>
    <scope>NUCLEOTIDE SEQUENCE</scope>
    <source>
        <strain evidence="3">ANv_CAN</strain>
        <strain evidence="2">APv</strain>
    </source>
</reference>
<dbReference type="KEGG" id="ans:ArsFIN_32530"/>
<dbReference type="Proteomes" id="UP001177592">
    <property type="component" value="Chromosome"/>
</dbReference>
<evidence type="ECO:0000313" key="2">
    <source>
        <dbReference type="EMBL" id="WGM00859.1"/>
    </source>
</evidence>
<accession>A0A4P7KWH9</accession>
<evidence type="ECO:0000313" key="1">
    <source>
        <dbReference type="EMBL" id="QBY44667.1"/>
    </source>
</evidence>
<dbReference type="RefSeq" id="WP_026824000.1">
    <property type="nucleotide sequence ID" value="NZ_CP038613.1"/>
</dbReference>
<name>A0A4P7KWH9_9GAMM</name>
<proteinExistence type="predicted"/>
<sequence>MAIQRGIRNNNPGNIDYNPINKWQGALPHDPSIEKRFCRFESPECGIRAIMILLRTYQQKYGLKTISDLINRWAPNNENNTSAYIINVSNSMNLSPKSVVNIKDKATLISLVKAIIFYENGQQPYNDAIFDKAYNII</sequence>
<dbReference type="Proteomes" id="UP000295134">
    <property type="component" value="Chromosome"/>
</dbReference>